<organism evidence="3 4">
    <name type="scientific">Litorilinea aerophila</name>
    <dbReference type="NCBI Taxonomy" id="1204385"/>
    <lineage>
        <taxon>Bacteria</taxon>
        <taxon>Bacillati</taxon>
        <taxon>Chloroflexota</taxon>
        <taxon>Caldilineae</taxon>
        <taxon>Caldilineales</taxon>
        <taxon>Caldilineaceae</taxon>
        <taxon>Litorilinea</taxon>
    </lineage>
</organism>
<dbReference type="NCBIfam" id="TIGR01382">
    <property type="entry name" value="PfpI"/>
    <property type="match status" value="1"/>
</dbReference>
<comment type="caution">
    <text evidence="3">The sequence shown here is derived from an EMBL/GenBank/DDBJ whole genome shotgun (WGS) entry which is preliminary data.</text>
</comment>
<keyword evidence="3" id="KW-0315">Glutamine amidotransferase</keyword>
<dbReference type="PANTHER" id="PTHR42733:SF13">
    <property type="entry name" value="DJ-1_PFPI DOMAIN-CONTAINING PROTEIN"/>
    <property type="match status" value="1"/>
</dbReference>
<protein>
    <submittedName>
        <fullName evidence="3">Type 1 glutamine amidotransferase</fullName>
    </submittedName>
</protein>
<evidence type="ECO:0000259" key="2">
    <source>
        <dbReference type="Pfam" id="PF01965"/>
    </source>
</evidence>
<comment type="similarity">
    <text evidence="1">Belongs to the peptidase C56 family.</text>
</comment>
<dbReference type="GO" id="GO:0016740">
    <property type="term" value="F:transferase activity"/>
    <property type="evidence" value="ECO:0007669"/>
    <property type="project" value="UniProtKB-KW"/>
</dbReference>
<accession>A0A540VLV2</accession>
<name>A0A540VLV2_9CHLR</name>
<dbReference type="PROSITE" id="PS51276">
    <property type="entry name" value="PEPTIDASE_C56_PFPI"/>
    <property type="match status" value="1"/>
</dbReference>
<gene>
    <name evidence="3" type="ORF">FKZ61_03550</name>
</gene>
<reference evidence="3 4" key="1">
    <citation type="submission" date="2019-06" db="EMBL/GenBank/DDBJ databases">
        <title>Genome sequence of Litorilinea aerophila BAA-2444.</title>
        <authorList>
            <person name="Maclea K.S."/>
            <person name="Maurais E.G."/>
            <person name="Iannazzi L.C."/>
        </authorList>
    </citation>
    <scope>NUCLEOTIDE SEQUENCE [LARGE SCALE GENOMIC DNA]</scope>
    <source>
        <strain evidence="3 4">ATCC BAA-2444</strain>
    </source>
</reference>
<dbReference type="Proteomes" id="UP000317371">
    <property type="component" value="Unassembled WGS sequence"/>
</dbReference>
<sequence length="172" mass="18485">MSLEGKHVAVLAEDMYEDPELWYPYYRLLEAGARVTLVGPEAKTYTSKHGYPVKAEVAASQVKAADFDGVVVPGGFAPDRLRRYPEILSLVKGVHDQGGMVAAICHAAWVPISAGIMRGKRATCVSAIKDDLINAGAEYVDEPVVVDGKLVTSRTPADLPYFLPAIIAALES</sequence>
<proteinExistence type="inferred from homology"/>
<dbReference type="AlphaFoldDB" id="A0A540VLV2"/>
<feature type="domain" description="DJ-1/PfpI" evidence="2">
    <location>
        <begin position="6"/>
        <end position="168"/>
    </location>
</feature>
<keyword evidence="4" id="KW-1185">Reference proteome</keyword>
<dbReference type="EMBL" id="VIGC01000004">
    <property type="protein sequence ID" value="TQE97113.1"/>
    <property type="molecule type" value="Genomic_DNA"/>
</dbReference>
<dbReference type="OrthoDB" id="9800516at2"/>
<dbReference type="CDD" id="cd03134">
    <property type="entry name" value="GATase1_PfpI_like"/>
    <property type="match status" value="1"/>
</dbReference>
<evidence type="ECO:0000313" key="4">
    <source>
        <dbReference type="Proteomes" id="UP000317371"/>
    </source>
</evidence>
<dbReference type="SUPFAM" id="SSF52317">
    <property type="entry name" value="Class I glutamine amidotransferase-like"/>
    <property type="match status" value="1"/>
</dbReference>
<dbReference type="InterPro" id="IPR002818">
    <property type="entry name" value="DJ-1/PfpI"/>
</dbReference>
<dbReference type="RefSeq" id="WP_141608709.1">
    <property type="nucleotide sequence ID" value="NZ_VIGC02000004.1"/>
</dbReference>
<evidence type="ECO:0000313" key="3">
    <source>
        <dbReference type="EMBL" id="TQE97113.1"/>
    </source>
</evidence>
<dbReference type="PANTHER" id="PTHR42733">
    <property type="entry name" value="DJ-1 PROTEIN"/>
    <property type="match status" value="1"/>
</dbReference>
<dbReference type="InParanoid" id="A0A540VLV2"/>
<evidence type="ECO:0000256" key="1">
    <source>
        <dbReference type="ARBA" id="ARBA00008542"/>
    </source>
</evidence>
<dbReference type="FunCoup" id="A0A540VLV2">
    <property type="interactions" value="364"/>
</dbReference>
<dbReference type="InterPro" id="IPR029062">
    <property type="entry name" value="Class_I_gatase-like"/>
</dbReference>
<dbReference type="Gene3D" id="3.40.50.880">
    <property type="match status" value="1"/>
</dbReference>
<dbReference type="Pfam" id="PF01965">
    <property type="entry name" value="DJ-1_PfpI"/>
    <property type="match status" value="1"/>
</dbReference>
<keyword evidence="3" id="KW-0808">Transferase</keyword>
<dbReference type="InterPro" id="IPR006286">
    <property type="entry name" value="C56_PfpI-like"/>
</dbReference>